<evidence type="ECO:0000313" key="2">
    <source>
        <dbReference type="Proteomes" id="UP000311469"/>
    </source>
</evidence>
<name>A0A5B8CCP2_SPHSA</name>
<dbReference type="Gene3D" id="3.30.2020.40">
    <property type="entry name" value="Uncharacterised protein PF10387, DUF2442"/>
    <property type="match status" value="1"/>
</dbReference>
<reference evidence="1 2" key="1">
    <citation type="submission" date="2019-06" db="EMBL/GenBank/DDBJ databases">
        <title>Genome organization and adaptive potential of archetypical organophosphate degarding Sphingobium fuliginis ATCC 27551.</title>
        <authorList>
            <person name="Sarwar A."/>
            <person name="Parthasarathy S."/>
            <person name="Singh C."/>
            <person name="Siddavattam D."/>
        </authorList>
    </citation>
    <scope>NUCLEOTIDE SEQUENCE [LARGE SCALE GENOMIC DNA]</scope>
    <source>
        <strain evidence="1 2">ATCC 27551</strain>
    </source>
</reference>
<dbReference type="Pfam" id="PF10387">
    <property type="entry name" value="DUF2442"/>
    <property type="match status" value="1"/>
</dbReference>
<protein>
    <submittedName>
        <fullName evidence="1">DUF2442 domain-containing protein</fullName>
    </submittedName>
</protein>
<accession>A0A5B8CCP2</accession>
<dbReference type="InterPro" id="IPR018841">
    <property type="entry name" value="DUF2442"/>
</dbReference>
<dbReference type="EMBL" id="CP041016">
    <property type="protein sequence ID" value="QDC37083.1"/>
    <property type="molecule type" value="Genomic_DNA"/>
</dbReference>
<dbReference type="KEGG" id="sufl:FIL70_07465"/>
<sequence>MIVPLDHTICDVKFQRRSLCVEFGDGRSLCAPLEWFPILNAARGSQLDDFVIADDGMSVAWPDLGEVVSSEFLLGRRVSGSARGERML</sequence>
<evidence type="ECO:0000313" key="1">
    <source>
        <dbReference type="EMBL" id="QDC37083.1"/>
    </source>
</evidence>
<organism evidence="1 2">
    <name type="scientific">Sphingobium fuliginis ATCC 27551</name>
    <dbReference type="NCBI Taxonomy" id="1208342"/>
    <lineage>
        <taxon>Bacteria</taxon>
        <taxon>Pseudomonadati</taxon>
        <taxon>Pseudomonadota</taxon>
        <taxon>Alphaproteobacteria</taxon>
        <taxon>Sphingomonadales</taxon>
        <taxon>Sphingomonadaceae</taxon>
        <taxon>Sphingobium</taxon>
    </lineage>
</organism>
<dbReference type="AlphaFoldDB" id="A0A5B8CCP2"/>
<gene>
    <name evidence="1" type="ORF">FIL70_07465</name>
</gene>
<dbReference type="RefSeq" id="WP_140041924.1">
    <property type="nucleotide sequence ID" value="NZ_CP041016.1"/>
</dbReference>
<proteinExistence type="predicted"/>
<dbReference type="Proteomes" id="UP000311469">
    <property type="component" value="Chromosome cSF1"/>
</dbReference>